<proteinExistence type="predicted"/>
<keyword evidence="3" id="KW-1185">Reference proteome</keyword>
<dbReference type="AlphaFoldDB" id="A0A939T2X5"/>
<dbReference type="Proteomes" id="UP000669179">
    <property type="component" value="Unassembled WGS sequence"/>
</dbReference>
<organism evidence="2 3">
    <name type="scientific">Actinomadura barringtoniae</name>
    <dbReference type="NCBI Taxonomy" id="1427535"/>
    <lineage>
        <taxon>Bacteria</taxon>
        <taxon>Bacillati</taxon>
        <taxon>Actinomycetota</taxon>
        <taxon>Actinomycetes</taxon>
        <taxon>Streptosporangiales</taxon>
        <taxon>Thermomonosporaceae</taxon>
        <taxon>Actinomadura</taxon>
    </lineage>
</organism>
<name>A0A939T2X5_9ACTN</name>
<evidence type="ECO:0008006" key="4">
    <source>
        <dbReference type="Google" id="ProtNLM"/>
    </source>
</evidence>
<sequence>MSLWPNPREASWLATSLALVLAVAIPLLAFFIPFPSSDDDDHPPDHTPIVDLCSWFPAPKAAELVPDHRPPKGQTIFYGEVQCTWQTEAPRTSLELSASRMTTAATTTEDEMRKAREDYAQKNDAIEGKSETVTGLGDEATLTYKTDRDSTQAVVAARDGILVIQVRYSAKTNPATVITRAKEAATELLRVLPPKGH</sequence>
<evidence type="ECO:0000313" key="3">
    <source>
        <dbReference type="Proteomes" id="UP000669179"/>
    </source>
</evidence>
<protein>
    <recommendedName>
        <fullName evidence="4">DUF3558 domain-containing protein</fullName>
    </recommendedName>
</protein>
<keyword evidence="1" id="KW-0472">Membrane</keyword>
<accession>A0A939T2X5</accession>
<gene>
    <name evidence="2" type="ORF">J4573_09220</name>
</gene>
<dbReference type="EMBL" id="JAGEOJ010000003">
    <property type="protein sequence ID" value="MBO2447263.1"/>
    <property type="molecule type" value="Genomic_DNA"/>
</dbReference>
<evidence type="ECO:0000256" key="1">
    <source>
        <dbReference type="SAM" id="Phobius"/>
    </source>
</evidence>
<keyword evidence="1" id="KW-0812">Transmembrane</keyword>
<reference evidence="2" key="1">
    <citation type="submission" date="2021-03" db="EMBL/GenBank/DDBJ databases">
        <authorList>
            <person name="Kanchanasin P."/>
            <person name="Saeng-In P."/>
            <person name="Phongsopitanun W."/>
            <person name="Yuki M."/>
            <person name="Kudo T."/>
            <person name="Ohkuma M."/>
            <person name="Tanasupawat S."/>
        </authorList>
    </citation>
    <scope>NUCLEOTIDE SEQUENCE</scope>
    <source>
        <strain evidence="2">GKU 128</strain>
    </source>
</reference>
<dbReference type="RefSeq" id="WP_208254854.1">
    <property type="nucleotide sequence ID" value="NZ_JAGEOJ010000003.1"/>
</dbReference>
<feature type="transmembrane region" description="Helical" evidence="1">
    <location>
        <begin position="12"/>
        <end position="34"/>
    </location>
</feature>
<evidence type="ECO:0000313" key="2">
    <source>
        <dbReference type="EMBL" id="MBO2447263.1"/>
    </source>
</evidence>
<comment type="caution">
    <text evidence="2">The sequence shown here is derived from an EMBL/GenBank/DDBJ whole genome shotgun (WGS) entry which is preliminary data.</text>
</comment>
<keyword evidence="1" id="KW-1133">Transmembrane helix</keyword>